<name>A0ACC2UFZ7_9FUNG</name>
<keyword evidence="2" id="KW-1185">Reference proteome</keyword>
<proteinExistence type="predicted"/>
<dbReference type="EMBL" id="QTSX02000746">
    <property type="protein sequence ID" value="KAJ9085753.1"/>
    <property type="molecule type" value="Genomic_DNA"/>
</dbReference>
<gene>
    <name evidence="1" type="ORF">DSO57_1010762</name>
</gene>
<evidence type="ECO:0000313" key="2">
    <source>
        <dbReference type="Proteomes" id="UP001165960"/>
    </source>
</evidence>
<accession>A0ACC2UFZ7</accession>
<reference evidence="1" key="1">
    <citation type="submission" date="2022-04" db="EMBL/GenBank/DDBJ databases">
        <title>Genome of the entomopathogenic fungus Entomophthora muscae.</title>
        <authorList>
            <person name="Elya C."/>
            <person name="Lovett B.R."/>
            <person name="Lee E."/>
            <person name="Macias A.M."/>
            <person name="Hajek A.E."/>
            <person name="De Bivort B.L."/>
            <person name="Kasson M.T."/>
            <person name="De Fine Licht H.H."/>
            <person name="Stajich J.E."/>
        </authorList>
    </citation>
    <scope>NUCLEOTIDE SEQUENCE</scope>
    <source>
        <strain evidence="1">Berkeley</strain>
    </source>
</reference>
<evidence type="ECO:0000313" key="1">
    <source>
        <dbReference type="EMBL" id="KAJ9085753.1"/>
    </source>
</evidence>
<protein>
    <submittedName>
        <fullName evidence="1">Uncharacterized protein</fullName>
    </submittedName>
</protein>
<comment type="caution">
    <text evidence="1">The sequence shown here is derived from an EMBL/GenBank/DDBJ whole genome shotgun (WGS) entry which is preliminary data.</text>
</comment>
<organism evidence="1 2">
    <name type="scientific">Entomophthora muscae</name>
    <dbReference type="NCBI Taxonomy" id="34485"/>
    <lineage>
        <taxon>Eukaryota</taxon>
        <taxon>Fungi</taxon>
        <taxon>Fungi incertae sedis</taxon>
        <taxon>Zoopagomycota</taxon>
        <taxon>Entomophthoromycotina</taxon>
        <taxon>Entomophthoromycetes</taxon>
        <taxon>Entomophthorales</taxon>
        <taxon>Entomophthoraceae</taxon>
        <taxon>Entomophthora</taxon>
    </lineage>
</organism>
<dbReference type="Proteomes" id="UP001165960">
    <property type="component" value="Unassembled WGS sequence"/>
</dbReference>
<sequence>MISYLASVAIAAILVSCVYTKFQPKANIAHVPAVPIYRTILAMLLKLPFDDVLAFTGQLDLLHKFKMIRAYFQGEWTVMVACPKMAQAIYTDTESFPKLVPTHQNKDLVFSKLTGHSAFFSSNEEWRTQRKTLLDPAAFISYISHKSTLTTLDQTMQNMCTRLQTQTTHDCLDIMQRITFDCLTKQFLNQDFNQTTQTKSNPMLSLFDNAFDYSHTLLTFLLPSLQNPKNPFYLKVYEDINNWEACLKSLVIGARKTLEIEGISGEPDLVTKMVIAAKANNFSDDSITDNLKMLFLPSQSLPPALCAAFHFLAQESQVQEKVYAEISSLIGPSKEGFSLTGEQLKSLPYLSAVIKETLRLYPTLCPPPKRVAAKDVVIEGQTIPKGTSVMIDMFAIQRDPSLFENPTEFNPTRFLGSKFNGSLKSSEDSLLAGFLPFAAGTRRCPASQLVDHLMLNILANAIYKFQVVYPVKSASATLSLPHLKFKLKLQPKVIFIPDNLQLSFEKRL</sequence>